<dbReference type="Proteomes" id="UP001596328">
    <property type="component" value="Unassembled WGS sequence"/>
</dbReference>
<gene>
    <name evidence="3" type="ORF">ACFQE1_12790</name>
</gene>
<protein>
    <recommendedName>
        <fullName evidence="5">Chemotaxis protein CheD</fullName>
    </recommendedName>
</protein>
<name>A0ABD5S0Z0_9EURY</name>
<dbReference type="Pfam" id="PF03975">
    <property type="entry name" value="CheD"/>
    <property type="match status" value="1"/>
</dbReference>
<keyword evidence="2" id="KW-0378">Hydrolase</keyword>
<dbReference type="PANTHER" id="PTHR35147:SF1">
    <property type="entry name" value="CHEMORECEPTOR GLUTAMINE DEAMIDASE CHED-RELATED"/>
    <property type="match status" value="1"/>
</dbReference>
<evidence type="ECO:0000313" key="3">
    <source>
        <dbReference type="EMBL" id="MFC6725230.1"/>
    </source>
</evidence>
<evidence type="ECO:0000256" key="2">
    <source>
        <dbReference type="ARBA" id="ARBA00022801"/>
    </source>
</evidence>
<dbReference type="EMBL" id="JBHSWU010000434">
    <property type="protein sequence ID" value="MFC6725230.1"/>
    <property type="molecule type" value="Genomic_DNA"/>
</dbReference>
<dbReference type="Gene3D" id="3.30.1330.200">
    <property type="match status" value="1"/>
</dbReference>
<dbReference type="SUPFAM" id="SSF64438">
    <property type="entry name" value="CNF1/YfiH-like putative cysteine hydrolases"/>
    <property type="match status" value="1"/>
</dbReference>
<organism evidence="3 4">
    <name type="scientific">Halobium palmae</name>
    <dbReference type="NCBI Taxonomy" id="1776492"/>
    <lineage>
        <taxon>Archaea</taxon>
        <taxon>Methanobacteriati</taxon>
        <taxon>Methanobacteriota</taxon>
        <taxon>Stenosarchaea group</taxon>
        <taxon>Halobacteria</taxon>
        <taxon>Halobacteriales</taxon>
        <taxon>Haloferacaceae</taxon>
        <taxon>Halobium</taxon>
    </lineage>
</organism>
<reference evidence="3 4" key="1">
    <citation type="journal article" date="2019" name="Int. J. Syst. Evol. Microbiol.">
        <title>The Global Catalogue of Microorganisms (GCM) 10K type strain sequencing project: providing services to taxonomists for standard genome sequencing and annotation.</title>
        <authorList>
            <consortium name="The Broad Institute Genomics Platform"/>
            <consortium name="The Broad Institute Genome Sequencing Center for Infectious Disease"/>
            <person name="Wu L."/>
            <person name="Ma J."/>
        </authorList>
    </citation>
    <scope>NUCLEOTIDE SEQUENCE [LARGE SCALE GENOMIC DNA]</scope>
    <source>
        <strain evidence="3 4">NBRC 111368</strain>
    </source>
</reference>
<proteinExistence type="predicted"/>
<dbReference type="GO" id="GO:0016787">
    <property type="term" value="F:hydrolase activity"/>
    <property type="evidence" value="ECO:0007669"/>
    <property type="project" value="UniProtKB-KW"/>
</dbReference>
<sequence length="122" mass="12917">MKRILLGNRAFEGRNAVYLLAGERTTLVDTGVSALVSEMEAAGADRGRMVAKVAGGSRMLDFSGEKGSIGERNAEATAAALDEFDIEIAARDVGGNHGRSIRFETDTGDLHVKTAYDGETVI</sequence>
<evidence type="ECO:0008006" key="5">
    <source>
        <dbReference type="Google" id="ProtNLM"/>
    </source>
</evidence>
<keyword evidence="1" id="KW-0145">Chemotaxis</keyword>
<dbReference type="CDD" id="cd16352">
    <property type="entry name" value="CheD"/>
    <property type="match status" value="1"/>
</dbReference>
<dbReference type="InterPro" id="IPR038592">
    <property type="entry name" value="CheD-like_sf"/>
</dbReference>
<dbReference type="InterPro" id="IPR011324">
    <property type="entry name" value="Cytotoxic_necrot_fac-like_cat"/>
</dbReference>
<dbReference type="AlphaFoldDB" id="A0ABD5S0Z0"/>
<comment type="caution">
    <text evidence="3">The sequence shown here is derived from an EMBL/GenBank/DDBJ whole genome shotgun (WGS) entry which is preliminary data.</text>
</comment>
<evidence type="ECO:0000256" key="1">
    <source>
        <dbReference type="ARBA" id="ARBA00022500"/>
    </source>
</evidence>
<dbReference type="PANTHER" id="PTHR35147">
    <property type="entry name" value="CHEMORECEPTOR GLUTAMINE DEAMIDASE CHED-RELATED"/>
    <property type="match status" value="1"/>
</dbReference>
<keyword evidence="4" id="KW-1185">Reference proteome</keyword>
<accession>A0ABD5S0Z0</accession>
<dbReference type="GO" id="GO:0006935">
    <property type="term" value="P:chemotaxis"/>
    <property type="evidence" value="ECO:0007669"/>
    <property type="project" value="UniProtKB-KW"/>
</dbReference>
<dbReference type="InterPro" id="IPR005659">
    <property type="entry name" value="Chemorcpt_Glu_NH3ase_CheD"/>
</dbReference>
<evidence type="ECO:0000313" key="4">
    <source>
        <dbReference type="Proteomes" id="UP001596328"/>
    </source>
</evidence>